<keyword evidence="2" id="KW-1185">Reference proteome</keyword>
<evidence type="ECO:0000313" key="1">
    <source>
        <dbReference type="EMBL" id="BBG29885.1"/>
    </source>
</evidence>
<accession>A0A348HE33</accession>
<dbReference type="EMBL" id="AP018933">
    <property type="protein sequence ID" value="BBG29885.1"/>
    <property type="molecule type" value="Genomic_DNA"/>
</dbReference>
<name>A0A348HE33_9GAMM</name>
<evidence type="ECO:0000313" key="2">
    <source>
        <dbReference type="Proteomes" id="UP000267342"/>
    </source>
</evidence>
<reference evidence="1 2" key="1">
    <citation type="submission" date="2018-09" db="EMBL/GenBank/DDBJ databases">
        <title>Zymobacter palmae IAM14233 (=T109) whole genome analysis.</title>
        <authorList>
            <person name="Yanase H."/>
        </authorList>
    </citation>
    <scope>NUCLEOTIDE SEQUENCE [LARGE SCALE GENOMIC DNA]</scope>
    <source>
        <strain evidence="1 2">IAM14233</strain>
    </source>
</reference>
<sequence>MPDTPADEEPCPLAASTLTQRALPAASVQDGATVADTLNANTSTLPMMPHASRFIPFSLLSK</sequence>
<gene>
    <name evidence="1" type="ORF">ZBT109_1124</name>
</gene>
<dbReference type="AlphaFoldDB" id="A0A348HE33"/>
<proteinExistence type="predicted"/>
<organism evidence="1 2">
    <name type="scientific">Zymobacter palmae</name>
    <dbReference type="NCBI Taxonomy" id="33074"/>
    <lineage>
        <taxon>Bacteria</taxon>
        <taxon>Pseudomonadati</taxon>
        <taxon>Pseudomonadota</taxon>
        <taxon>Gammaproteobacteria</taxon>
        <taxon>Oceanospirillales</taxon>
        <taxon>Halomonadaceae</taxon>
        <taxon>Zymobacter group</taxon>
        <taxon>Zymobacter</taxon>
    </lineage>
</organism>
<protein>
    <submittedName>
        <fullName evidence="1">Flp pilus assembly protein, ATPase CpaF</fullName>
    </submittedName>
</protein>
<dbReference type="Proteomes" id="UP000267342">
    <property type="component" value="Chromosome"/>
</dbReference>
<dbReference type="KEGG" id="zpl:ZBT109_1124"/>